<keyword evidence="1" id="KW-1133">Transmembrane helix</keyword>
<dbReference type="RefSeq" id="WP_406770514.1">
    <property type="nucleotide sequence ID" value="NZ_JBJHZZ010000012.1"/>
</dbReference>
<evidence type="ECO:0000313" key="2">
    <source>
        <dbReference type="EMBL" id="MFL0248083.1"/>
    </source>
</evidence>
<accession>A0ABW8T6F4</accession>
<evidence type="ECO:0000256" key="1">
    <source>
        <dbReference type="SAM" id="Phobius"/>
    </source>
</evidence>
<protein>
    <submittedName>
        <fullName evidence="2">Uncharacterized protein</fullName>
    </submittedName>
</protein>
<dbReference type="EMBL" id="JBJHZZ010000012">
    <property type="protein sequence ID" value="MFL0248083.1"/>
    <property type="molecule type" value="Genomic_DNA"/>
</dbReference>
<gene>
    <name evidence="2" type="ORF">ACJDUG_14025</name>
</gene>
<proteinExistence type="predicted"/>
<dbReference type="Proteomes" id="UP001623591">
    <property type="component" value="Unassembled WGS sequence"/>
</dbReference>
<evidence type="ECO:0000313" key="3">
    <source>
        <dbReference type="Proteomes" id="UP001623591"/>
    </source>
</evidence>
<sequence>MKLNEKSKAIIEWIVAVILVVACCYYYVLNYKSFTPLQAFKNSERTMNYGPSEIIKELNKDNVKIYLAKYKNWFSAQAFERNLITWKFAGGSVAGTPINFNEKITYTWSGAAVKDNKFLWNLYGYVNDINITKVSLQVKKGNTTESLEYQLDKNNMFIFSWFDSNSGQSTFTKIIGMDKDNKVVYEYKFPGGGE</sequence>
<comment type="caution">
    <text evidence="2">The sequence shown here is derived from an EMBL/GenBank/DDBJ whole genome shotgun (WGS) entry which is preliminary data.</text>
</comment>
<organism evidence="2 3">
    <name type="scientific">Candidatus Clostridium stratigraminis</name>
    <dbReference type="NCBI Taxonomy" id="3381661"/>
    <lineage>
        <taxon>Bacteria</taxon>
        <taxon>Bacillati</taxon>
        <taxon>Bacillota</taxon>
        <taxon>Clostridia</taxon>
        <taxon>Eubacteriales</taxon>
        <taxon>Clostridiaceae</taxon>
        <taxon>Clostridium</taxon>
    </lineage>
</organism>
<reference evidence="2 3" key="1">
    <citation type="submission" date="2024-11" db="EMBL/GenBank/DDBJ databases">
        <authorList>
            <person name="Heng Y.C."/>
            <person name="Lim A.C.H."/>
            <person name="Lee J.K.Y."/>
            <person name="Kittelmann S."/>
        </authorList>
    </citation>
    <scope>NUCLEOTIDE SEQUENCE [LARGE SCALE GENOMIC DNA]</scope>
    <source>
        <strain evidence="2 3">WILCCON 0185</strain>
    </source>
</reference>
<keyword evidence="1" id="KW-0812">Transmembrane</keyword>
<feature type="transmembrane region" description="Helical" evidence="1">
    <location>
        <begin position="9"/>
        <end position="28"/>
    </location>
</feature>
<keyword evidence="1" id="KW-0472">Membrane</keyword>
<dbReference type="PROSITE" id="PS51257">
    <property type="entry name" value="PROKAR_LIPOPROTEIN"/>
    <property type="match status" value="1"/>
</dbReference>
<name>A0ABW8T6F4_9CLOT</name>
<keyword evidence="3" id="KW-1185">Reference proteome</keyword>